<accession>A0A1G9GTU7</accession>
<protein>
    <submittedName>
        <fullName evidence="1">Galactose mutarotase</fullName>
    </submittedName>
</protein>
<dbReference type="Gene3D" id="2.70.98.10">
    <property type="match status" value="1"/>
</dbReference>
<dbReference type="RefSeq" id="WP_089757431.1">
    <property type="nucleotide sequence ID" value="NZ_FNGO01000001.1"/>
</dbReference>
<name>A0A1G9GTU7_9FIRM</name>
<reference evidence="1 2" key="1">
    <citation type="submission" date="2016-10" db="EMBL/GenBank/DDBJ databases">
        <authorList>
            <person name="de Groot N.N."/>
        </authorList>
    </citation>
    <scope>NUCLEOTIDE SEQUENCE [LARGE SCALE GENOMIC DNA]</scope>
    <source>
        <strain evidence="1 2">SLAS-1</strain>
    </source>
</reference>
<dbReference type="InterPro" id="IPR011013">
    <property type="entry name" value="Gal_mutarotase_sf_dom"/>
</dbReference>
<dbReference type="AlphaFoldDB" id="A0A1G9GTU7"/>
<dbReference type="GO" id="GO:0005975">
    <property type="term" value="P:carbohydrate metabolic process"/>
    <property type="evidence" value="ECO:0007669"/>
    <property type="project" value="InterPro"/>
</dbReference>
<dbReference type="Proteomes" id="UP000199476">
    <property type="component" value="Unassembled WGS sequence"/>
</dbReference>
<proteinExistence type="predicted"/>
<sequence>MNTKLKESVYKGLSSVVIENDILRAEFLPVYGSKMVSLQDLRKGREFLFQRETDKLKKPPHGADFSQYDASGFDEMFPTIDASFYPEGSLQGLKLADHGEVWTESWQCSLDKSEKTLDFAVELPRLKCRLHKKIELDENKIILDYGVHNNNDEPLIFLWAAHPLFKYEQDMELMLPREVEKVINVEDKNLYLGRWGERHGYPFTISRLTGEELDLRSMDPSLPDSCQKFYTAGELTEGFCGVSYPETGARLEMYFPPEQVPYLGIWKSLGELKGDYNLALEPCTGAFDDLYLAHKTGRAAEVKPGSDYEWWLEMRIFA</sequence>
<evidence type="ECO:0000313" key="2">
    <source>
        <dbReference type="Proteomes" id="UP000199476"/>
    </source>
</evidence>
<dbReference type="GO" id="GO:0030246">
    <property type="term" value="F:carbohydrate binding"/>
    <property type="evidence" value="ECO:0007669"/>
    <property type="project" value="InterPro"/>
</dbReference>
<dbReference type="OrthoDB" id="113447at2"/>
<dbReference type="GO" id="GO:0003824">
    <property type="term" value="F:catalytic activity"/>
    <property type="evidence" value="ECO:0007669"/>
    <property type="project" value="InterPro"/>
</dbReference>
<dbReference type="InterPro" id="IPR014718">
    <property type="entry name" value="GH-type_carb-bd"/>
</dbReference>
<dbReference type="EMBL" id="FNGO01000001">
    <property type="protein sequence ID" value="SDL04140.1"/>
    <property type="molecule type" value="Genomic_DNA"/>
</dbReference>
<organism evidence="1 2">
    <name type="scientific">Halarsenatibacter silvermanii</name>
    <dbReference type="NCBI Taxonomy" id="321763"/>
    <lineage>
        <taxon>Bacteria</taxon>
        <taxon>Bacillati</taxon>
        <taxon>Bacillota</taxon>
        <taxon>Clostridia</taxon>
        <taxon>Halanaerobiales</taxon>
        <taxon>Halarsenatibacteraceae</taxon>
        <taxon>Halarsenatibacter</taxon>
    </lineage>
</organism>
<dbReference type="STRING" id="321763.SAMN04488692_1016"/>
<gene>
    <name evidence="1" type="ORF">SAMN04488692_1016</name>
</gene>
<keyword evidence="2" id="KW-1185">Reference proteome</keyword>
<dbReference type="SUPFAM" id="SSF74650">
    <property type="entry name" value="Galactose mutarotase-like"/>
    <property type="match status" value="1"/>
</dbReference>
<evidence type="ECO:0000313" key="1">
    <source>
        <dbReference type="EMBL" id="SDL04140.1"/>
    </source>
</evidence>